<dbReference type="InterPro" id="IPR022398">
    <property type="entry name" value="Peptidase_S8_His-AS"/>
</dbReference>
<dbReference type="Pfam" id="PF00082">
    <property type="entry name" value="Peptidase_S8"/>
    <property type="match status" value="1"/>
</dbReference>
<dbReference type="InterPro" id="IPR050131">
    <property type="entry name" value="Peptidase_S8_subtilisin-like"/>
</dbReference>
<feature type="domain" description="Bacterial Ig" evidence="12">
    <location>
        <begin position="794"/>
        <end position="881"/>
    </location>
</feature>
<keyword evidence="5 10" id="KW-0645">Protease</keyword>
<evidence type="ECO:0000256" key="2">
    <source>
        <dbReference type="ARBA" id="ARBA00004613"/>
    </source>
</evidence>
<dbReference type="InterPro" id="IPR023828">
    <property type="entry name" value="Peptidase_S8_Ser-AS"/>
</dbReference>
<dbReference type="PANTHER" id="PTHR43806:SF11">
    <property type="entry name" value="CEREVISIN-RELATED"/>
    <property type="match status" value="1"/>
</dbReference>
<dbReference type="AlphaFoldDB" id="A0A942ULS2"/>
<dbReference type="GO" id="GO:0006508">
    <property type="term" value="P:proteolysis"/>
    <property type="evidence" value="ECO:0007669"/>
    <property type="project" value="UniProtKB-KW"/>
</dbReference>
<comment type="subcellular location">
    <subcellularLocation>
        <location evidence="2">Secreted</location>
    </subcellularLocation>
</comment>
<dbReference type="GO" id="GO:0004252">
    <property type="term" value="F:serine-type endopeptidase activity"/>
    <property type="evidence" value="ECO:0007669"/>
    <property type="project" value="UniProtKB-UniRule"/>
</dbReference>
<dbReference type="InterPro" id="IPR034084">
    <property type="entry name" value="Thermitase-like_dom"/>
</dbReference>
<evidence type="ECO:0000313" key="14">
    <source>
        <dbReference type="Proteomes" id="UP000676456"/>
    </source>
</evidence>
<evidence type="ECO:0000256" key="9">
    <source>
        <dbReference type="PIRSR" id="PIRSR615500-1"/>
    </source>
</evidence>
<accession>A0A942ULS2</accession>
<keyword evidence="4" id="KW-0964">Secreted</keyword>
<evidence type="ECO:0000259" key="11">
    <source>
        <dbReference type="Pfam" id="PF00082"/>
    </source>
</evidence>
<feature type="active site" description="Charge relay system" evidence="9 10">
    <location>
        <position position="451"/>
    </location>
</feature>
<sequence>MKKLQGKHVTLLLIFALFISLLQPITSKADFEGINDAIQLEKGNKNKRAGLFDEPGQVHWYKIIPSNNEISNDTHMRIKLTGNFEGNVSVYPDLDRAKKDETFDAYRAYISSETPAQIDMPHAWVGPYYIRVEFFGEYFDEMGLDEDIDEPSEPIISTYEIGYEGVTLPPSDLIGEACPVELSLAKKSSGAKILTQLRFLRDNLLSKTEKGEELSSLYYKMAPYLVTKMVMNKHARETVYEGLIQLKPLFNDLVENGENSNYQFTKQNQEAINELYDIVLNNVPDHLKKEIEGIAKEIGLTKLQGKKVSVVLKNNGMAISQSDPNRVIVKLKKGKTLDSVQQKVEAKKLIKSSKISSLKLNDKVDGETFVMEAKDDPQTMAKQLTMFTEVEYAEPVYKYNKLNADVQYPYQWSLENTGQEFAKENADIRYAKLQRLLNGKKIKEVLIAVVDTGVDYTLADFKDKIDDNGYDFVSRDNDPYDDEGHGTHVSGIIAASSNNGFSMAGIHSNTKILPVKVLNAAGEGESDKIALGIKYAVDKGAKVINLSLGGPKSRVIEEMLKYADSKGVTVIAASGNDGGAWLDYPASSPYTIAVGATNSLDIVSDFSNYGRGLDMVAPGREIPSLLPNGNVTYLSGTSMAAPHVAAVAGLLLSQKPKLKPSEVKQILTQTANDVAVDEVNEDYYDDGDVLQPGYDRVSGWGRLNAWGAFSAIDLNISVNELSDNDKKITGTAVKDTQVELKNGKKSLGKAKVKDNGTFSITIKPQMADQVLQLIAKKGDAETTVRVVVKQTPPPSMPKVNAVSDRDEVVTGKADSGTTVKVKTITKTKTKTTSKVIGTATANTKGQFQVKIKKQKAGTTLYVTTTSISKKESEAAKVVVKDKTPPAMPNVKAVSDRDQVVSGSTEANATVTVKKNGKSIGTKKADVKGKFKVTIKKQKAGTVLYVTAKDAAGNVSKAKKVVVKDKTPPASPKVNGVTDKDKFVTGTAEAKAMIVVKLKGKTIASKKADAKGKFKIKIKKQKAGTVLYVTAKDAAGNISKGKKITVKKIKK</sequence>
<dbReference type="InterPro" id="IPR015500">
    <property type="entry name" value="Peptidase_S8_subtilisin-rel"/>
</dbReference>
<keyword evidence="8" id="KW-0106">Calcium</keyword>
<dbReference type="PANTHER" id="PTHR43806">
    <property type="entry name" value="PEPTIDASE S8"/>
    <property type="match status" value="1"/>
</dbReference>
<feature type="domain" description="Bacterial Ig" evidence="12">
    <location>
        <begin position="968"/>
        <end position="1046"/>
    </location>
</feature>
<keyword evidence="6 10" id="KW-0378">Hydrolase</keyword>
<feature type="active site" description="Charge relay system" evidence="9 10">
    <location>
        <position position="485"/>
    </location>
</feature>
<keyword evidence="14" id="KW-1185">Reference proteome</keyword>
<dbReference type="PRINTS" id="PR00723">
    <property type="entry name" value="SUBTILISIN"/>
</dbReference>
<reference evidence="13 14" key="1">
    <citation type="submission" date="2021-05" db="EMBL/GenBank/DDBJ databases">
        <title>Novel Bacillus species.</title>
        <authorList>
            <person name="Liu G."/>
        </authorList>
    </citation>
    <scope>NUCLEOTIDE SEQUENCE [LARGE SCALE GENOMIC DNA]</scope>
    <source>
        <strain evidence="13 14">FJAT-49682</strain>
    </source>
</reference>
<dbReference type="PROSITE" id="PS00138">
    <property type="entry name" value="SUBTILASE_SER"/>
    <property type="match status" value="1"/>
</dbReference>
<evidence type="ECO:0000259" key="12">
    <source>
        <dbReference type="Pfam" id="PF17936"/>
    </source>
</evidence>
<dbReference type="Gene3D" id="3.40.50.200">
    <property type="entry name" value="Peptidase S8/S53 domain"/>
    <property type="match status" value="1"/>
</dbReference>
<evidence type="ECO:0000256" key="10">
    <source>
        <dbReference type="PROSITE-ProRule" id="PRU01240"/>
    </source>
</evidence>
<comment type="similarity">
    <text evidence="3 10">Belongs to the peptidase S8 family.</text>
</comment>
<feature type="domain" description="Bacterial Ig" evidence="12">
    <location>
        <begin position="885"/>
        <end position="964"/>
    </location>
</feature>
<feature type="domain" description="Bacterial Ig" evidence="12">
    <location>
        <begin position="717"/>
        <end position="780"/>
    </location>
</feature>
<evidence type="ECO:0000256" key="5">
    <source>
        <dbReference type="ARBA" id="ARBA00022670"/>
    </source>
</evidence>
<feature type="domain" description="Peptidase S8/S53" evidence="11">
    <location>
        <begin position="443"/>
        <end position="683"/>
    </location>
</feature>
<evidence type="ECO:0000256" key="8">
    <source>
        <dbReference type="ARBA" id="ARBA00022837"/>
    </source>
</evidence>
<dbReference type="RefSeq" id="WP_213096306.1">
    <property type="nucleotide sequence ID" value="NZ_JAGYPN010000001.1"/>
</dbReference>
<dbReference type="Gene3D" id="2.60.40.10">
    <property type="entry name" value="Immunoglobulins"/>
    <property type="match status" value="3"/>
</dbReference>
<dbReference type="CDD" id="cd07484">
    <property type="entry name" value="Peptidases_S8_Thermitase_like"/>
    <property type="match status" value="1"/>
</dbReference>
<dbReference type="InterPro" id="IPR041498">
    <property type="entry name" value="Big_6"/>
</dbReference>
<proteinExistence type="inferred from homology"/>
<dbReference type="PROSITE" id="PS51892">
    <property type="entry name" value="SUBTILASE"/>
    <property type="match status" value="1"/>
</dbReference>
<feature type="active site" description="Charge relay system" evidence="9 10">
    <location>
        <position position="638"/>
    </location>
</feature>
<dbReference type="PROSITE" id="PS00137">
    <property type="entry name" value="SUBTILASE_HIS"/>
    <property type="match status" value="1"/>
</dbReference>
<name>A0A942ULS2_9BACI</name>
<dbReference type="Pfam" id="PF17936">
    <property type="entry name" value="Big_6"/>
    <property type="match status" value="4"/>
</dbReference>
<evidence type="ECO:0000256" key="7">
    <source>
        <dbReference type="ARBA" id="ARBA00022825"/>
    </source>
</evidence>
<protein>
    <submittedName>
        <fullName evidence="13">S8 family serine peptidase</fullName>
    </submittedName>
</protein>
<dbReference type="GO" id="GO:0005576">
    <property type="term" value="C:extracellular region"/>
    <property type="evidence" value="ECO:0007669"/>
    <property type="project" value="UniProtKB-SubCell"/>
</dbReference>
<evidence type="ECO:0000313" key="13">
    <source>
        <dbReference type="EMBL" id="MBS4221261.1"/>
    </source>
</evidence>
<keyword evidence="7 10" id="KW-0720">Serine protease</keyword>
<dbReference type="InterPro" id="IPR000209">
    <property type="entry name" value="Peptidase_S8/S53_dom"/>
</dbReference>
<gene>
    <name evidence="13" type="ORF">KHA91_00645</name>
</gene>
<evidence type="ECO:0000256" key="6">
    <source>
        <dbReference type="ARBA" id="ARBA00022801"/>
    </source>
</evidence>
<dbReference type="InterPro" id="IPR013783">
    <property type="entry name" value="Ig-like_fold"/>
</dbReference>
<evidence type="ECO:0000256" key="4">
    <source>
        <dbReference type="ARBA" id="ARBA00022525"/>
    </source>
</evidence>
<dbReference type="Proteomes" id="UP000676456">
    <property type="component" value="Unassembled WGS sequence"/>
</dbReference>
<dbReference type="EMBL" id="JAGYPN010000001">
    <property type="protein sequence ID" value="MBS4221261.1"/>
    <property type="molecule type" value="Genomic_DNA"/>
</dbReference>
<dbReference type="InterPro" id="IPR036852">
    <property type="entry name" value="Peptidase_S8/S53_dom_sf"/>
</dbReference>
<organism evidence="13 14">
    <name type="scientific">Lederbergia citrea</name>
    <dbReference type="NCBI Taxonomy" id="2833581"/>
    <lineage>
        <taxon>Bacteria</taxon>
        <taxon>Bacillati</taxon>
        <taxon>Bacillota</taxon>
        <taxon>Bacilli</taxon>
        <taxon>Bacillales</taxon>
        <taxon>Bacillaceae</taxon>
        <taxon>Lederbergia</taxon>
    </lineage>
</organism>
<comment type="cofactor">
    <cofactor evidence="1">
        <name>Ca(2+)</name>
        <dbReference type="ChEBI" id="CHEBI:29108"/>
    </cofactor>
</comment>
<evidence type="ECO:0000256" key="1">
    <source>
        <dbReference type="ARBA" id="ARBA00001913"/>
    </source>
</evidence>
<comment type="caution">
    <text evidence="13">The sequence shown here is derived from an EMBL/GenBank/DDBJ whole genome shotgun (WGS) entry which is preliminary data.</text>
</comment>
<dbReference type="SUPFAM" id="SSF52743">
    <property type="entry name" value="Subtilisin-like"/>
    <property type="match status" value="1"/>
</dbReference>
<evidence type="ECO:0000256" key="3">
    <source>
        <dbReference type="ARBA" id="ARBA00011073"/>
    </source>
</evidence>